<dbReference type="InterPro" id="IPR044876">
    <property type="entry name" value="HRDC_dom_sf"/>
</dbReference>
<dbReference type="GO" id="GO:0000166">
    <property type="term" value="F:nucleotide binding"/>
    <property type="evidence" value="ECO:0007669"/>
    <property type="project" value="InterPro"/>
</dbReference>
<dbReference type="RefSeq" id="WP_142119589.1">
    <property type="nucleotide sequence ID" value="NZ_BAAASV010000007.1"/>
</dbReference>
<accession>A0A542ZW19</accession>
<dbReference type="EMBL" id="VFOS01000001">
    <property type="protein sequence ID" value="TQL64558.1"/>
    <property type="molecule type" value="Genomic_DNA"/>
</dbReference>
<dbReference type="SUPFAM" id="SSF53098">
    <property type="entry name" value="Ribonuclease H-like"/>
    <property type="match status" value="1"/>
</dbReference>
<keyword evidence="4" id="KW-1185">Reference proteome</keyword>
<reference evidence="3 4" key="1">
    <citation type="submission" date="2019-06" db="EMBL/GenBank/DDBJ databases">
        <title>Sequencing the genomes of 1000 actinobacteria strains.</title>
        <authorList>
            <person name="Klenk H.-P."/>
        </authorList>
    </citation>
    <scope>NUCLEOTIDE SEQUENCE [LARGE SCALE GENOMIC DNA]</scope>
    <source>
        <strain evidence="3 4">DSM 4813</strain>
    </source>
</reference>
<feature type="region of interest" description="Disordered" evidence="1">
    <location>
        <begin position="1"/>
        <end position="29"/>
    </location>
</feature>
<dbReference type="Pfam" id="PF00570">
    <property type="entry name" value="HRDC"/>
    <property type="match status" value="1"/>
</dbReference>
<dbReference type="PROSITE" id="PS50967">
    <property type="entry name" value="HRDC"/>
    <property type="match status" value="1"/>
</dbReference>
<evidence type="ECO:0000256" key="1">
    <source>
        <dbReference type="SAM" id="MobiDB-lite"/>
    </source>
</evidence>
<protein>
    <submittedName>
        <fullName evidence="3">Ribonuclease D</fullName>
    </submittedName>
</protein>
<dbReference type="Gene3D" id="3.30.420.10">
    <property type="entry name" value="Ribonuclease H-like superfamily/Ribonuclease H"/>
    <property type="match status" value="1"/>
</dbReference>
<dbReference type="InterPro" id="IPR002562">
    <property type="entry name" value="3'-5'_exonuclease_dom"/>
</dbReference>
<feature type="compositionally biased region" description="Polar residues" evidence="1">
    <location>
        <begin position="1"/>
        <end position="12"/>
    </location>
</feature>
<dbReference type="PANTHER" id="PTHR47649:SF1">
    <property type="entry name" value="RIBONUCLEASE D"/>
    <property type="match status" value="1"/>
</dbReference>
<dbReference type="SMART" id="SM00341">
    <property type="entry name" value="HRDC"/>
    <property type="match status" value="1"/>
</dbReference>
<name>A0A542ZW19_RARFA</name>
<dbReference type="OrthoDB" id="144122at2"/>
<dbReference type="GO" id="GO:0006139">
    <property type="term" value="P:nucleobase-containing compound metabolic process"/>
    <property type="evidence" value="ECO:0007669"/>
    <property type="project" value="InterPro"/>
</dbReference>
<sequence>MTAETSSANPTQPAGEPELIDLEEPAGGIPPVLTTESQLRRAVDAFAAARGPVAVDAERASGYRYGQHNFLVQLRREGAGTVLIDPIELPDLSAFNDAIGDDEWVFHAASQDLHPLREQGLEPRRIFDTELAARLLGMARVGLGAVVADILGLRLAKEHSAADWSKRPLPESWLRYATLDVEVLVELRDRLTERLADAGKLEWAHQEFAAVLAAPPPSPRVDPWRRTSHITDLRTRRALAIARELWQERDDVAQRRDVSPGRVLPDRAIIKAAQVLPRSVPDLLALREFAGRSVQNRATQWLAAIQRALALREDELPSMRGPASDGPPAPRSWAERAPRAAARLEAARPAVIARAEELNLPVENLLQPDTLRRLCWDESIGGDRVAEFLAGRGARPWQIEQAGPIIAQKVDEADHASDERAI</sequence>
<dbReference type="Proteomes" id="UP000315389">
    <property type="component" value="Unassembled WGS sequence"/>
</dbReference>
<dbReference type="PANTHER" id="PTHR47649">
    <property type="entry name" value="RIBONUCLEASE D"/>
    <property type="match status" value="1"/>
</dbReference>
<evidence type="ECO:0000313" key="4">
    <source>
        <dbReference type="Proteomes" id="UP000315389"/>
    </source>
</evidence>
<evidence type="ECO:0000313" key="3">
    <source>
        <dbReference type="EMBL" id="TQL64558.1"/>
    </source>
</evidence>
<organism evidence="3 4">
    <name type="scientific">Rarobacter faecitabidus</name>
    <dbReference type="NCBI Taxonomy" id="13243"/>
    <lineage>
        <taxon>Bacteria</taxon>
        <taxon>Bacillati</taxon>
        <taxon>Actinomycetota</taxon>
        <taxon>Actinomycetes</taxon>
        <taxon>Micrococcales</taxon>
        <taxon>Rarobacteraceae</taxon>
        <taxon>Rarobacter</taxon>
    </lineage>
</organism>
<proteinExistence type="predicted"/>
<dbReference type="Gene3D" id="1.10.150.80">
    <property type="entry name" value="HRDC domain"/>
    <property type="match status" value="2"/>
</dbReference>
<evidence type="ECO:0000259" key="2">
    <source>
        <dbReference type="PROSITE" id="PS50967"/>
    </source>
</evidence>
<dbReference type="InterPro" id="IPR012337">
    <property type="entry name" value="RNaseH-like_sf"/>
</dbReference>
<dbReference type="InterPro" id="IPR051086">
    <property type="entry name" value="RNase_D-like"/>
</dbReference>
<dbReference type="CDD" id="cd06142">
    <property type="entry name" value="RNaseD_exo"/>
    <property type="match status" value="1"/>
</dbReference>
<dbReference type="InterPro" id="IPR010997">
    <property type="entry name" value="HRDC-like_sf"/>
</dbReference>
<feature type="domain" description="HRDC" evidence="2">
    <location>
        <begin position="235"/>
        <end position="315"/>
    </location>
</feature>
<dbReference type="Pfam" id="PF18305">
    <property type="entry name" value="DNA_pol_A_exoN"/>
    <property type="match status" value="1"/>
</dbReference>
<dbReference type="InterPro" id="IPR036397">
    <property type="entry name" value="RNaseH_sf"/>
</dbReference>
<dbReference type="Pfam" id="PF01612">
    <property type="entry name" value="DNA_pol_A_exo1"/>
    <property type="match status" value="1"/>
</dbReference>
<dbReference type="SUPFAM" id="SSF47819">
    <property type="entry name" value="HRDC-like"/>
    <property type="match status" value="1"/>
</dbReference>
<dbReference type="InterPro" id="IPR041605">
    <property type="entry name" value="Exo_C"/>
</dbReference>
<feature type="region of interest" description="Disordered" evidence="1">
    <location>
        <begin position="316"/>
        <end position="336"/>
    </location>
</feature>
<dbReference type="InterPro" id="IPR002121">
    <property type="entry name" value="HRDC_dom"/>
</dbReference>
<dbReference type="GO" id="GO:0003676">
    <property type="term" value="F:nucleic acid binding"/>
    <property type="evidence" value="ECO:0007669"/>
    <property type="project" value="InterPro"/>
</dbReference>
<gene>
    <name evidence="3" type="ORF">FB461_1064</name>
</gene>
<dbReference type="AlphaFoldDB" id="A0A542ZW19"/>
<dbReference type="GO" id="GO:0008408">
    <property type="term" value="F:3'-5' exonuclease activity"/>
    <property type="evidence" value="ECO:0007669"/>
    <property type="project" value="InterPro"/>
</dbReference>
<dbReference type="SMART" id="SM00474">
    <property type="entry name" value="35EXOc"/>
    <property type="match status" value="1"/>
</dbReference>
<comment type="caution">
    <text evidence="3">The sequence shown here is derived from an EMBL/GenBank/DDBJ whole genome shotgun (WGS) entry which is preliminary data.</text>
</comment>